<proteinExistence type="predicted"/>
<accession>A0A6J4M9D8</accession>
<dbReference type="EMBL" id="CADCUI010000039">
    <property type="protein sequence ID" value="CAA9351795.1"/>
    <property type="molecule type" value="Genomic_DNA"/>
</dbReference>
<name>A0A6J4M9D8_9ACTN</name>
<dbReference type="AlphaFoldDB" id="A0A6J4M9D8"/>
<organism evidence="1">
    <name type="scientific">uncultured Nocardioidaceae bacterium</name>
    <dbReference type="NCBI Taxonomy" id="253824"/>
    <lineage>
        <taxon>Bacteria</taxon>
        <taxon>Bacillati</taxon>
        <taxon>Actinomycetota</taxon>
        <taxon>Actinomycetes</taxon>
        <taxon>Propionibacteriales</taxon>
        <taxon>Nocardioidaceae</taxon>
        <taxon>environmental samples</taxon>
    </lineage>
</organism>
<sequence>MVNDMVFEFPEREQRDRAVARLREQGLQPAIPPQPPTDVFPMRVANVPAEKRADIETAVRKVAPDTKMRH</sequence>
<protein>
    <submittedName>
        <fullName evidence="1">Uncharacterized protein</fullName>
    </submittedName>
</protein>
<gene>
    <name evidence="1" type="ORF">AVDCRST_MAG34-1816</name>
</gene>
<evidence type="ECO:0000313" key="1">
    <source>
        <dbReference type="EMBL" id="CAA9351795.1"/>
    </source>
</evidence>
<reference evidence="1" key="1">
    <citation type="submission" date="2020-02" db="EMBL/GenBank/DDBJ databases">
        <authorList>
            <person name="Meier V. D."/>
        </authorList>
    </citation>
    <scope>NUCLEOTIDE SEQUENCE</scope>
    <source>
        <strain evidence="1">AVDCRST_MAG34</strain>
    </source>
</reference>